<accession>A0A640S043</accession>
<reference evidence="2 3" key="1">
    <citation type="submission" date="2019-12" db="EMBL/GenBank/DDBJ databases">
        <title>Whole genome shotgun sequence of Streptomyces caniferus NBRC 15389.</title>
        <authorList>
            <person name="Ichikawa N."/>
            <person name="Kimura A."/>
            <person name="Kitahashi Y."/>
            <person name="Komaki H."/>
            <person name="Tamura T."/>
        </authorList>
    </citation>
    <scope>NUCLEOTIDE SEQUENCE [LARGE SCALE GENOMIC DNA]</scope>
    <source>
        <strain evidence="2 3">NBRC 15389</strain>
    </source>
</reference>
<dbReference type="AlphaFoldDB" id="A0A640S043"/>
<dbReference type="EMBL" id="BLIN01000001">
    <property type="protein sequence ID" value="GFE03751.1"/>
    <property type="molecule type" value="Genomic_DNA"/>
</dbReference>
<evidence type="ECO:0000313" key="3">
    <source>
        <dbReference type="Proteomes" id="UP000435837"/>
    </source>
</evidence>
<proteinExistence type="predicted"/>
<gene>
    <name evidence="2" type="ORF">Scani_00190</name>
</gene>
<dbReference type="InterPro" id="IPR029058">
    <property type="entry name" value="AB_hydrolase_fold"/>
</dbReference>
<evidence type="ECO:0000313" key="2">
    <source>
        <dbReference type="EMBL" id="GFE03751.1"/>
    </source>
</evidence>
<dbReference type="SUPFAM" id="SSF53474">
    <property type="entry name" value="alpha/beta-Hydrolases"/>
    <property type="match status" value="1"/>
</dbReference>
<comment type="caution">
    <text evidence="2">The sequence shown here is derived from an EMBL/GenBank/DDBJ whole genome shotgun (WGS) entry which is preliminary data.</text>
</comment>
<sequence>MPSPPSVHQRPTPRHNRALLADDTARPTAITIPLESPFQRPGTQVTVVLPKQPVRRVVLALPVEQGDGHKYGHSLTEIGRLPADLLDGTVFAAPTFSASPWLVNHQTRPDSRQEDHLVRVVVPTVLAVLGEKTGPPVHLLGFSKGAFAALNLLTRHPDLFAVASVWDPSLLSDRPPHPQLIDVAGSTTRLDEYDVRQNLRRHAQALRGACRIALGGVGTLVADWIAGRQLLEALKIPHHAYRDAPADHRWDAAWLAPAMRHLLALEVRLHQGEGQDPPQG</sequence>
<dbReference type="Proteomes" id="UP000435837">
    <property type="component" value="Unassembled WGS sequence"/>
</dbReference>
<evidence type="ECO:0008006" key="4">
    <source>
        <dbReference type="Google" id="ProtNLM"/>
    </source>
</evidence>
<evidence type="ECO:0000256" key="1">
    <source>
        <dbReference type="SAM" id="MobiDB-lite"/>
    </source>
</evidence>
<dbReference type="Gene3D" id="3.40.50.1820">
    <property type="entry name" value="alpha/beta hydrolase"/>
    <property type="match status" value="1"/>
</dbReference>
<name>A0A640S043_9ACTN</name>
<organism evidence="2 3">
    <name type="scientific">Streptomyces caniferus</name>
    <dbReference type="NCBI Taxonomy" id="285557"/>
    <lineage>
        <taxon>Bacteria</taxon>
        <taxon>Bacillati</taxon>
        <taxon>Actinomycetota</taxon>
        <taxon>Actinomycetes</taxon>
        <taxon>Kitasatosporales</taxon>
        <taxon>Streptomycetaceae</taxon>
        <taxon>Streptomyces</taxon>
    </lineage>
</organism>
<feature type="region of interest" description="Disordered" evidence="1">
    <location>
        <begin position="1"/>
        <end position="24"/>
    </location>
</feature>
<protein>
    <recommendedName>
        <fullName evidence="4">Esterase</fullName>
    </recommendedName>
</protein>